<evidence type="ECO:0000313" key="1">
    <source>
        <dbReference type="EMBL" id="MBC5630633.1"/>
    </source>
</evidence>
<sequence>MEELLKHDLEDAYFYMHIPNLIIKLPISEVVVSEDGINLELGTDGNSTLTIWKEASEVIKVRRPSNIVGIFEYCYLIKNEYKEPIGYIGK</sequence>
<comment type="caution">
    <text evidence="1">The sequence shown here is derived from an EMBL/GenBank/DDBJ whole genome shotgun (WGS) entry which is preliminary data.</text>
</comment>
<gene>
    <name evidence="1" type="ORF">H8S20_17380</name>
</gene>
<keyword evidence="2" id="KW-1185">Reference proteome</keyword>
<accession>A0ABR7DII6</accession>
<name>A0ABR7DII6_9CLOT</name>
<proteinExistence type="predicted"/>
<organism evidence="1 2">
    <name type="scientific">Clostridium hominis</name>
    <dbReference type="NCBI Taxonomy" id="2763036"/>
    <lineage>
        <taxon>Bacteria</taxon>
        <taxon>Bacillati</taxon>
        <taxon>Bacillota</taxon>
        <taxon>Clostridia</taxon>
        <taxon>Eubacteriales</taxon>
        <taxon>Clostridiaceae</taxon>
        <taxon>Clostridium</taxon>
    </lineage>
</organism>
<dbReference type="RefSeq" id="WP_186860896.1">
    <property type="nucleotide sequence ID" value="NZ_JACOOO010000042.1"/>
</dbReference>
<reference evidence="1 2" key="1">
    <citation type="submission" date="2020-08" db="EMBL/GenBank/DDBJ databases">
        <title>Genome public.</title>
        <authorList>
            <person name="Liu C."/>
            <person name="Sun Q."/>
        </authorList>
    </citation>
    <scope>NUCLEOTIDE SEQUENCE [LARGE SCALE GENOMIC DNA]</scope>
    <source>
        <strain evidence="1 2">NSJ-6</strain>
    </source>
</reference>
<dbReference type="Proteomes" id="UP000596929">
    <property type="component" value="Unassembled WGS sequence"/>
</dbReference>
<dbReference type="EMBL" id="JACOOO010000042">
    <property type="protein sequence ID" value="MBC5630633.1"/>
    <property type="molecule type" value="Genomic_DNA"/>
</dbReference>
<evidence type="ECO:0000313" key="2">
    <source>
        <dbReference type="Proteomes" id="UP000596929"/>
    </source>
</evidence>
<protein>
    <submittedName>
        <fullName evidence="1">Uncharacterized protein</fullName>
    </submittedName>
</protein>